<evidence type="ECO:0000256" key="5">
    <source>
        <dbReference type="ARBA" id="ARBA00022840"/>
    </source>
</evidence>
<dbReference type="OMA" id="KFTIHAW"/>
<dbReference type="PROSITE" id="PS50893">
    <property type="entry name" value="ABC_TRANSPORTER_2"/>
    <property type="match status" value="1"/>
</dbReference>
<dbReference type="GO" id="GO:0005524">
    <property type="term" value="F:ATP binding"/>
    <property type="evidence" value="ECO:0007669"/>
    <property type="project" value="UniProtKB-KW"/>
</dbReference>
<sequence>MADGPASFWTQANALLRKNLTFQKRDVKSNIRLILVPIVLCLLLVLIQNLVNKELDKPSNRCGCKCVDTNGDGKCEEVCGIEYSDLDQVGSCPIPSPPEWPPLLQIPASKYRAVQTDSISYRDLPDDSCKISGSCPATILLTGTNQTFGESMGRNFFSSGSTLNSSDIFYSLAYNILGSESQTELMNFLEAAFFSNLPVYNVRPQCPPNSTFSFPLEFGSVAVQQEISCVKGLHLWRNSSYEINDELYKGYRKGNPVGKINEIIAAYDFFNSNRNGFNVNIWYNSTYKDDTGNRPMSLTRVPRSVNLASNAYLQFLLGPSARMLFEFVKEMPKAETKLKLDFASLLGPLFFTWVVSQLFPVVLIALVYEKQQKLRIMMKMHGLADGPYWMISYSYFLVVSSIYMLCFVVFGSLVGLKFFLLNDYSIQFVFYFIYINLQVSLAFLVAAFFSNVKTATVIGYMMVFANGLLAAFLFQFFLQDESFPRGWIIVMEIYPGFSLFRGLYEFSQYAFNANYMGTDGMRWKDLSDGKNGMKDVLIIMIVQWLVFLFLAYYIDQIASSGKDPLFFLWSSRKKPSPSFRKHSLRRQGSKVFVQMEKPDVAQERERVEQLLESSTSHAIICDNLKKVYPGKDGNPEKFAVRGLSLALPQWECFGMLGPNGAGKTTFINMMIGLIKPSSGTAYAQGMDIRTNMDMIYTNMGVCPQHDLLWEKLTGREHLLFYGRLKNLKGSVLTQAVEESLKNVNLFHGGVADKQAGKYSGGMKRRLSVAISLIGDPKVVYMDEPSTGLDPASRHNLWNVVKRAKQDRAIILTTHSMEEAEHLCDRLGIFVDGSLQCIGNPKELKARYGGSYVFTMTTSSDNEEEVEHMVRHLSPNANRIYHISGTQKFELPKQEVRIADVFQAVEKAKSKFTVYAWGLADTTLEDVFIKVARSAQAFNVLS</sequence>
<dbReference type="RefSeq" id="XP_016475517.1">
    <property type="nucleotide sequence ID" value="XM_016620031.1"/>
</dbReference>
<dbReference type="InterPro" id="IPR003439">
    <property type="entry name" value="ABC_transporter-like_ATP-bd"/>
</dbReference>
<keyword evidence="5" id="KW-0067">ATP-binding</keyword>
<dbReference type="InterPro" id="IPR003593">
    <property type="entry name" value="AAA+_ATPase"/>
</dbReference>
<dbReference type="Pfam" id="PF24526">
    <property type="entry name" value="ABCA12_C"/>
    <property type="match status" value="1"/>
</dbReference>
<dbReference type="GO" id="GO:0016020">
    <property type="term" value="C:membrane"/>
    <property type="evidence" value="ECO:0007669"/>
    <property type="project" value="UniProtKB-SubCell"/>
</dbReference>
<evidence type="ECO:0000313" key="8">
    <source>
        <dbReference type="Proteomes" id="UP000790787"/>
    </source>
</evidence>
<gene>
    <name evidence="9" type="primary">LOC107797166</name>
</gene>
<dbReference type="InterPro" id="IPR027417">
    <property type="entry name" value="P-loop_NTPase"/>
</dbReference>
<dbReference type="CDD" id="cd03263">
    <property type="entry name" value="ABC_subfamily_A"/>
    <property type="match status" value="1"/>
</dbReference>
<dbReference type="GO" id="GO:0005319">
    <property type="term" value="F:lipid transporter activity"/>
    <property type="evidence" value="ECO:0000318"/>
    <property type="project" value="GO_Central"/>
</dbReference>
<dbReference type="OrthoDB" id="1219502at2759"/>
<dbReference type="PANTHER" id="PTHR19229:SF154">
    <property type="entry name" value="ABC TRANSPORTER A FAMILY MEMBER 3-RELATED"/>
    <property type="match status" value="1"/>
</dbReference>
<dbReference type="STRING" id="4097.A0A1S4AFR9"/>
<comment type="subcellular location">
    <subcellularLocation>
        <location evidence="1">Membrane</location>
    </subcellularLocation>
</comment>
<keyword evidence="8" id="KW-1185">Reference proteome</keyword>
<keyword evidence="6" id="KW-1133">Transmembrane helix</keyword>
<evidence type="ECO:0000256" key="4">
    <source>
        <dbReference type="ARBA" id="ARBA00022741"/>
    </source>
</evidence>
<protein>
    <submittedName>
        <fullName evidence="9">ABC transporter A family member 7</fullName>
    </submittedName>
</protein>
<accession>A0A1S4AFR9</accession>
<dbReference type="PANTHER" id="PTHR19229">
    <property type="entry name" value="ATP-BINDING CASSETTE TRANSPORTER SUBFAMILY A ABCA"/>
    <property type="match status" value="1"/>
</dbReference>
<name>A0A1S4AFR9_TOBAC</name>
<dbReference type="SMART" id="SM00382">
    <property type="entry name" value="AAA"/>
    <property type="match status" value="1"/>
</dbReference>
<dbReference type="GO" id="GO:0140359">
    <property type="term" value="F:ABC-type transporter activity"/>
    <property type="evidence" value="ECO:0007669"/>
    <property type="project" value="InterPro"/>
</dbReference>
<dbReference type="SMR" id="A0A1S4AFR9"/>
<proteinExistence type="inferred from homology"/>
<dbReference type="Pfam" id="PF00005">
    <property type="entry name" value="ABC_tran"/>
    <property type="match status" value="1"/>
</dbReference>
<evidence type="ECO:0000256" key="3">
    <source>
        <dbReference type="ARBA" id="ARBA00022692"/>
    </source>
</evidence>
<comment type="similarity">
    <text evidence="2">Belongs to the ABC transporter superfamily. ABCA family. CPR flippase (TC 3.A.1.211) subfamily.</text>
</comment>
<dbReference type="InterPro" id="IPR017871">
    <property type="entry name" value="ABC_transporter-like_CS"/>
</dbReference>
<evidence type="ECO:0000313" key="9">
    <source>
        <dbReference type="RefSeq" id="XP_016475517.1"/>
    </source>
</evidence>
<dbReference type="AlphaFoldDB" id="A0A1S4AFR9"/>
<dbReference type="Gene3D" id="3.40.50.300">
    <property type="entry name" value="P-loop containing nucleotide triphosphate hydrolases"/>
    <property type="match status" value="1"/>
</dbReference>
<reference evidence="9" key="2">
    <citation type="submission" date="2025-08" db="UniProtKB">
        <authorList>
            <consortium name="RefSeq"/>
        </authorList>
    </citation>
    <scope>IDENTIFICATION</scope>
</reference>
<organism evidence="8 9">
    <name type="scientific">Nicotiana tabacum</name>
    <name type="common">Common tobacco</name>
    <dbReference type="NCBI Taxonomy" id="4097"/>
    <lineage>
        <taxon>Eukaryota</taxon>
        <taxon>Viridiplantae</taxon>
        <taxon>Streptophyta</taxon>
        <taxon>Embryophyta</taxon>
        <taxon>Tracheophyta</taxon>
        <taxon>Spermatophyta</taxon>
        <taxon>Magnoliopsida</taxon>
        <taxon>eudicotyledons</taxon>
        <taxon>Gunneridae</taxon>
        <taxon>Pentapetalae</taxon>
        <taxon>asterids</taxon>
        <taxon>lamiids</taxon>
        <taxon>Solanales</taxon>
        <taxon>Solanaceae</taxon>
        <taxon>Nicotianoideae</taxon>
        <taxon>Nicotianeae</taxon>
        <taxon>Nicotiana</taxon>
    </lineage>
</organism>
<keyword evidence="3" id="KW-0812">Transmembrane</keyword>
<dbReference type="InterPro" id="IPR026082">
    <property type="entry name" value="ABCA"/>
</dbReference>
<evidence type="ECO:0000256" key="2">
    <source>
        <dbReference type="ARBA" id="ARBA00008526"/>
    </source>
</evidence>
<evidence type="ECO:0000256" key="1">
    <source>
        <dbReference type="ARBA" id="ARBA00004370"/>
    </source>
</evidence>
<keyword evidence="4" id="KW-0547">Nucleotide-binding</keyword>
<dbReference type="GO" id="GO:0016887">
    <property type="term" value="F:ATP hydrolysis activity"/>
    <property type="evidence" value="ECO:0007669"/>
    <property type="project" value="InterPro"/>
</dbReference>
<dbReference type="PaxDb" id="4097-A0A1S4AFR9"/>
<dbReference type="GeneID" id="107797166"/>
<dbReference type="FunFam" id="3.40.50.300:FF:000633">
    <property type="entry name" value="ABC transporter A family member 7"/>
    <property type="match status" value="1"/>
</dbReference>
<dbReference type="GO" id="GO:0006869">
    <property type="term" value="P:lipid transport"/>
    <property type="evidence" value="ECO:0000318"/>
    <property type="project" value="GO_Central"/>
</dbReference>
<dbReference type="KEGG" id="nta:107797166"/>
<dbReference type="GO" id="GO:0042626">
    <property type="term" value="F:ATPase-coupled transmembrane transporter activity"/>
    <property type="evidence" value="ECO:0000318"/>
    <property type="project" value="GO_Central"/>
</dbReference>
<dbReference type="Proteomes" id="UP000790787">
    <property type="component" value="Chromosome 4"/>
</dbReference>
<dbReference type="PROSITE" id="PS00211">
    <property type="entry name" value="ABC_TRANSPORTER_1"/>
    <property type="match status" value="1"/>
</dbReference>
<reference evidence="8" key="1">
    <citation type="journal article" date="2014" name="Nat. Commun.">
        <title>The tobacco genome sequence and its comparison with those of tomato and potato.</title>
        <authorList>
            <person name="Sierro N."/>
            <person name="Battey J.N."/>
            <person name="Ouadi S."/>
            <person name="Bakaher N."/>
            <person name="Bovet L."/>
            <person name="Willig A."/>
            <person name="Goepfert S."/>
            <person name="Peitsch M.C."/>
            <person name="Ivanov N.V."/>
        </authorList>
    </citation>
    <scope>NUCLEOTIDE SEQUENCE [LARGE SCALE GENOMIC DNA]</scope>
</reference>
<evidence type="ECO:0000256" key="7">
    <source>
        <dbReference type="ARBA" id="ARBA00023136"/>
    </source>
</evidence>
<keyword evidence="7" id="KW-0472">Membrane</keyword>
<dbReference type="SUPFAM" id="SSF52540">
    <property type="entry name" value="P-loop containing nucleoside triphosphate hydrolases"/>
    <property type="match status" value="1"/>
</dbReference>
<evidence type="ECO:0000256" key="6">
    <source>
        <dbReference type="ARBA" id="ARBA00022989"/>
    </source>
</evidence>